<organism evidence="1">
    <name type="scientific">marine sediment metagenome</name>
    <dbReference type="NCBI Taxonomy" id="412755"/>
    <lineage>
        <taxon>unclassified sequences</taxon>
        <taxon>metagenomes</taxon>
        <taxon>ecological metagenomes</taxon>
    </lineage>
</organism>
<name>X1KNM9_9ZZZZ</name>
<dbReference type="EMBL" id="BARU01037023">
    <property type="protein sequence ID" value="GAH83618.1"/>
    <property type="molecule type" value="Genomic_DNA"/>
</dbReference>
<evidence type="ECO:0000313" key="1">
    <source>
        <dbReference type="EMBL" id="GAH83618.1"/>
    </source>
</evidence>
<reference evidence="1" key="1">
    <citation type="journal article" date="2014" name="Front. Microbiol.">
        <title>High frequency of phylogenetically diverse reductive dehalogenase-homologous genes in deep subseafloor sedimentary metagenomes.</title>
        <authorList>
            <person name="Kawai M."/>
            <person name="Futagami T."/>
            <person name="Toyoda A."/>
            <person name="Takaki Y."/>
            <person name="Nishi S."/>
            <person name="Hori S."/>
            <person name="Arai W."/>
            <person name="Tsubouchi T."/>
            <person name="Morono Y."/>
            <person name="Uchiyama I."/>
            <person name="Ito T."/>
            <person name="Fujiyama A."/>
            <person name="Inagaki F."/>
            <person name="Takami H."/>
        </authorList>
    </citation>
    <scope>NUCLEOTIDE SEQUENCE</scope>
    <source>
        <strain evidence="1">Expedition CK06-06</strain>
    </source>
</reference>
<gene>
    <name evidence="1" type="ORF">S03H2_57741</name>
</gene>
<comment type="caution">
    <text evidence="1">The sequence shown here is derived from an EMBL/GenBank/DDBJ whole genome shotgun (WGS) entry which is preliminary data.</text>
</comment>
<protein>
    <submittedName>
        <fullName evidence="1">Uncharacterized protein</fullName>
    </submittedName>
</protein>
<accession>X1KNM9</accession>
<sequence length="33" mass="3601">LPNKKLKKQGATSLIDAMKYVPGALTETRGRKS</sequence>
<proteinExistence type="predicted"/>
<feature type="non-terminal residue" evidence="1">
    <location>
        <position position="1"/>
    </location>
</feature>
<dbReference type="AlphaFoldDB" id="X1KNM9"/>